<reference evidence="1 2" key="1">
    <citation type="submission" date="2014-03" db="EMBL/GenBank/DDBJ databases">
        <title>Bradyrhizobium valentinum sp. nov., isolated from effective nodules of Lupinus mariae-josephae, a lupine endemic of basic-lime soils in Eastern Spain.</title>
        <authorList>
            <person name="Duran D."/>
            <person name="Rey L."/>
            <person name="Navarro A."/>
            <person name="Busquets A."/>
            <person name="Imperial J."/>
            <person name="Ruiz-Argueso T."/>
        </authorList>
    </citation>
    <scope>NUCLEOTIDE SEQUENCE [LARGE SCALE GENOMIC DNA]</scope>
    <source>
        <strain evidence="1 2">PAC68</strain>
    </source>
</reference>
<keyword evidence="2" id="KW-1185">Reference proteome</keyword>
<gene>
    <name evidence="1" type="ORF">CQ12_41015</name>
</gene>
<accession>A0A0R3LKK1</accession>
<sequence length="90" mass="10487">MTKRIMPDSLTRKRLLRKTAETEVRLALSRRHIARQREIISWQQENGLDAELSLQLLSTFLSVHQSLEHNYGILQEKLAALSESQMLDLM</sequence>
<dbReference type="AlphaFoldDB" id="A0A0R3LKK1"/>
<evidence type="ECO:0000313" key="2">
    <source>
        <dbReference type="Proteomes" id="UP000050863"/>
    </source>
</evidence>
<proteinExistence type="predicted"/>
<dbReference type="EMBL" id="LLXZ01000091">
    <property type="protein sequence ID" value="KRR08289.1"/>
    <property type="molecule type" value="Genomic_DNA"/>
</dbReference>
<comment type="caution">
    <text evidence="1">The sequence shown here is derived from an EMBL/GenBank/DDBJ whole genome shotgun (WGS) entry which is preliminary data.</text>
</comment>
<organism evidence="1 2">
    <name type="scientific">Bradyrhizobium jicamae</name>
    <dbReference type="NCBI Taxonomy" id="280332"/>
    <lineage>
        <taxon>Bacteria</taxon>
        <taxon>Pseudomonadati</taxon>
        <taxon>Pseudomonadota</taxon>
        <taxon>Alphaproteobacteria</taxon>
        <taxon>Hyphomicrobiales</taxon>
        <taxon>Nitrobacteraceae</taxon>
        <taxon>Bradyrhizobium</taxon>
    </lineage>
</organism>
<evidence type="ECO:0000313" key="1">
    <source>
        <dbReference type="EMBL" id="KRR08289.1"/>
    </source>
</evidence>
<name>A0A0R3LKK1_9BRAD</name>
<protein>
    <submittedName>
        <fullName evidence="1">Uncharacterized protein</fullName>
    </submittedName>
</protein>
<dbReference type="Proteomes" id="UP000050863">
    <property type="component" value="Unassembled WGS sequence"/>
</dbReference>